<feature type="domain" description="dATP/dGTP diphosphohydrolase N-terminal" evidence="1">
    <location>
        <begin position="10"/>
        <end position="106"/>
    </location>
</feature>
<reference evidence="2 3" key="1">
    <citation type="journal article" date="2014" name="Front. Microbiol.">
        <title>Comparative genomics defines the core genome of the growing N4-like phage genus and identifies N4-like Roseophage specific genes.</title>
        <authorList>
            <person name="Chan J.Z."/>
            <person name="Millard A.D."/>
            <person name="Mann N.H."/>
            <person name="Schafer H."/>
        </authorList>
    </citation>
    <scope>NUCLEOTIDE SEQUENCE [LARGE SCALE GENOMIC DNA]</scope>
</reference>
<evidence type="ECO:0000259" key="1">
    <source>
        <dbReference type="Pfam" id="PF18909"/>
    </source>
</evidence>
<accession>E3PZ68</accession>
<evidence type="ECO:0000313" key="2">
    <source>
        <dbReference type="EMBL" id="CBW47019.1"/>
    </source>
</evidence>
<dbReference type="EMBL" id="FR682616">
    <property type="protein sequence ID" value="CBW47019.1"/>
    <property type="molecule type" value="Genomic_DNA"/>
</dbReference>
<protein>
    <submittedName>
        <fullName evidence="2">Structural protein</fullName>
    </submittedName>
</protein>
<sequence length="143" mass="15756">MSFGTTETGAQRQSIGTKIDTDLVPFELTVAAAVGLGLGEHKYAARNFEKGLSYRSLINSLERHCKALKDGEEFDKDTGIPHYMLIASSTAMLVHNVMQGKVIDDRAPPKEFTLDIGELAELGQKELTKAIAFWQEKQNANDN</sequence>
<organism evidence="2 3">
    <name type="scientific">Roseovarius sp. 217 phage 1</name>
    <dbReference type="NCBI Taxonomy" id="874471"/>
    <lineage>
        <taxon>Viruses</taxon>
        <taxon>Duplodnaviria</taxon>
        <taxon>Heunggongvirae</taxon>
        <taxon>Uroviricota</taxon>
        <taxon>Caudoviricetes</taxon>
        <taxon>Schitoviridae</taxon>
        <taxon>Rhodovirinae</taxon>
        <taxon>Plymouthvirus</taxon>
        <taxon>Roseovarius Plymouth podovirus 1</taxon>
    </lineage>
</organism>
<dbReference type="Proteomes" id="UP000258344">
    <property type="component" value="Segment"/>
</dbReference>
<evidence type="ECO:0000313" key="3">
    <source>
        <dbReference type="Proteomes" id="UP000258344"/>
    </source>
</evidence>
<dbReference type="InterPro" id="IPR044038">
    <property type="entry name" value="dATP/dGTP_diPOhydrolase_N"/>
</dbReference>
<dbReference type="Pfam" id="PF18909">
    <property type="entry name" value="dGTP_diPhyd_N"/>
    <property type="match status" value="1"/>
</dbReference>
<proteinExistence type="predicted"/>
<name>E3PZ68_9CAUD</name>